<dbReference type="InterPro" id="IPR006597">
    <property type="entry name" value="Sel1-like"/>
</dbReference>
<dbReference type="InterPro" id="IPR051726">
    <property type="entry name" value="Chitin_Synth_Reg"/>
</dbReference>
<evidence type="ECO:0000256" key="1">
    <source>
        <dbReference type="ARBA" id="ARBA00022737"/>
    </source>
</evidence>
<dbReference type="Pfam" id="PF08238">
    <property type="entry name" value="Sel1"/>
    <property type="match status" value="5"/>
</dbReference>
<feature type="compositionally biased region" description="Polar residues" evidence="2">
    <location>
        <begin position="590"/>
        <end position="599"/>
    </location>
</feature>
<gene>
    <name evidence="3" type="ORF">O181_069038</name>
</gene>
<dbReference type="Gene3D" id="1.25.40.10">
    <property type="entry name" value="Tetratricopeptide repeat domain"/>
    <property type="match status" value="1"/>
</dbReference>
<feature type="region of interest" description="Disordered" evidence="2">
    <location>
        <begin position="1"/>
        <end position="34"/>
    </location>
</feature>
<protein>
    <recommendedName>
        <fullName evidence="5">HCP-like protein</fullName>
    </recommendedName>
</protein>
<dbReference type="EMBL" id="AVOT02035052">
    <property type="protein sequence ID" value="MBW0529323.1"/>
    <property type="molecule type" value="Genomic_DNA"/>
</dbReference>
<organism evidence="3 4">
    <name type="scientific">Austropuccinia psidii MF-1</name>
    <dbReference type="NCBI Taxonomy" id="1389203"/>
    <lineage>
        <taxon>Eukaryota</taxon>
        <taxon>Fungi</taxon>
        <taxon>Dikarya</taxon>
        <taxon>Basidiomycota</taxon>
        <taxon>Pucciniomycotina</taxon>
        <taxon>Pucciniomycetes</taxon>
        <taxon>Pucciniales</taxon>
        <taxon>Sphaerophragmiaceae</taxon>
        <taxon>Austropuccinia</taxon>
    </lineage>
</organism>
<dbReference type="InterPro" id="IPR011990">
    <property type="entry name" value="TPR-like_helical_dom_sf"/>
</dbReference>
<dbReference type="SUPFAM" id="SSF81901">
    <property type="entry name" value="HCP-like"/>
    <property type="match status" value="1"/>
</dbReference>
<sequence>MANSNLNTFSIPPPLPPKLNFKDSNSSISSFRPPLPPVPIDYRNQVINEQHQNQLTFKTSSTQNNFIPIHPDQSNQNLNHPIKSRPSFNNLSHLHSNHPLNLNPHSIALPIIDLDFLSSLYHQAFIHSLDPIKQIIWSSKVLKFIEKSQTLSNPSPHSSPNLNPLNPQTFHILDPLLVKYTDIALRTILDYSDHSNQINPKLTAHALYLKADLASTGAFPSYQAKDPTLAFRDFEAAANLGFTLAWFRIGREYEVCDDWDRAINAYEKGICLGDCACLYRMSICHLFGQITLPVDLPKAINYLQRSAQLADEETPQPAYILATLFAGEFDSFPIIPPEILPRDLDEAKKLMEKAAYLGFSLAQYKMGWCFEYSQYNCPFNPLLSVEYYSLASKQGECEADLALSKWFLCGAEGHFQPNEKLAVTFAEKAAQRGLGTAMFAIGYYLEVGIGGKQDRKLAVEWYKRAWDQTGNIDARDRLSTLVDGGSMLSRDEHVQHLDQKLVRKHTIAAQRNPLDSVNPSSGLRRQETMKRVEEARRVAEVGLMANNVPSSTHLESHYHIPSPSVPASPSTLGRLLSDLNGPKSDLRMPSQPSTPNSYHSRPRPSLAGSSFSGRHTPSLTRRPSENYISQPPTPQIGQAITAYQLSDNGPQGPKPIKHIPTTVSSPVAKKTQFNSFADMGIQTSKAKKTEECIIV</sequence>
<dbReference type="OrthoDB" id="272077at2759"/>
<dbReference type="AlphaFoldDB" id="A0A9Q3EWE3"/>
<dbReference type="PANTHER" id="PTHR46430">
    <property type="entry name" value="PROTEIN SKT5-RELATED"/>
    <property type="match status" value="1"/>
</dbReference>
<dbReference type="SMART" id="SM00671">
    <property type="entry name" value="SEL1"/>
    <property type="match status" value="5"/>
</dbReference>
<reference evidence="3" key="1">
    <citation type="submission" date="2021-03" db="EMBL/GenBank/DDBJ databases">
        <title>Draft genome sequence of rust myrtle Austropuccinia psidii MF-1, a brazilian biotype.</title>
        <authorList>
            <person name="Quecine M.C."/>
            <person name="Pachon D.M.R."/>
            <person name="Bonatelli M.L."/>
            <person name="Correr F.H."/>
            <person name="Franceschini L.M."/>
            <person name="Leite T.F."/>
            <person name="Margarido G.R.A."/>
            <person name="Almeida C.A."/>
            <person name="Ferrarezi J.A."/>
            <person name="Labate C.A."/>
        </authorList>
    </citation>
    <scope>NUCLEOTIDE SEQUENCE</scope>
    <source>
        <strain evidence="3">MF-1</strain>
    </source>
</reference>
<feature type="region of interest" description="Disordered" evidence="2">
    <location>
        <begin position="510"/>
        <end position="531"/>
    </location>
</feature>
<proteinExistence type="predicted"/>
<evidence type="ECO:0000313" key="3">
    <source>
        <dbReference type="EMBL" id="MBW0529323.1"/>
    </source>
</evidence>
<evidence type="ECO:0000313" key="4">
    <source>
        <dbReference type="Proteomes" id="UP000765509"/>
    </source>
</evidence>
<feature type="compositionally biased region" description="Polar residues" evidence="2">
    <location>
        <begin position="513"/>
        <end position="523"/>
    </location>
</feature>
<feature type="compositionally biased region" description="Polar residues" evidence="2">
    <location>
        <begin position="607"/>
        <end position="634"/>
    </location>
</feature>
<dbReference type="PANTHER" id="PTHR46430:SF2">
    <property type="entry name" value="CHITIN SYNTHASE REGULATORY FACTOR 4"/>
    <property type="match status" value="1"/>
</dbReference>
<dbReference type="Proteomes" id="UP000765509">
    <property type="component" value="Unassembled WGS sequence"/>
</dbReference>
<keyword evidence="4" id="KW-1185">Reference proteome</keyword>
<keyword evidence="1" id="KW-0677">Repeat</keyword>
<evidence type="ECO:0000256" key="2">
    <source>
        <dbReference type="SAM" id="MobiDB-lite"/>
    </source>
</evidence>
<evidence type="ECO:0008006" key="5">
    <source>
        <dbReference type="Google" id="ProtNLM"/>
    </source>
</evidence>
<feature type="compositionally biased region" description="Polar residues" evidence="2">
    <location>
        <begin position="1"/>
        <end position="10"/>
    </location>
</feature>
<accession>A0A9Q3EWE3</accession>
<name>A0A9Q3EWE3_9BASI</name>
<comment type="caution">
    <text evidence="3">The sequence shown here is derived from an EMBL/GenBank/DDBJ whole genome shotgun (WGS) entry which is preliminary data.</text>
</comment>
<feature type="region of interest" description="Disordered" evidence="2">
    <location>
        <begin position="552"/>
        <end position="634"/>
    </location>
</feature>